<dbReference type="NCBIfam" id="NF003673">
    <property type="entry name" value="PRK05298.1"/>
    <property type="match status" value="1"/>
</dbReference>
<dbReference type="Pfam" id="PF00271">
    <property type="entry name" value="Helicase_C"/>
    <property type="match status" value="1"/>
</dbReference>
<dbReference type="AlphaFoldDB" id="A0A933SDJ5"/>
<dbReference type="PROSITE" id="PS51194">
    <property type="entry name" value="HELICASE_CTER"/>
    <property type="match status" value="1"/>
</dbReference>
<evidence type="ECO:0000259" key="17">
    <source>
        <dbReference type="PROSITE" id="PS51194"/>
    </source>
</evidence>
<dbReference type="EMBL" id="JACRIW010000024">
    <property type="protein sequence ID" value="MBI5168473.1"/>
    <property type="molecule type" value="Genomic_DNA"/>
</dbReference>
<keyword evidence="4 12" id="KW-0547">Nucleotide-binding</keyword>
<evidence type="ECO:0000256" key="3">
    <source>
        <dbReference type="ARBA" id="ARBA00022490"/>
    </source>
</evidence>
<evidence type="ECO:0000256" key="14">
    <source>
        <dbReference type="SAM" id="MobiDB-lite"/>
    </source>
</evidence>
<evidence type="ECO:0000256" key="6">
    <source>
        <dbReference type="ARBA" id="ARBA00022769"/>
    </source>
</evidence>
<evidence type="ECO:0000256" key="7">
    <source>
        <dbReference type="ARBA" id="ARBA00022840"/>
    </source>
</evidence>
<dbReference type="Pfam" id="PF04851">
    <property type="entry name" value="ResIII"/>
    <property type="match status" value="1"/>
</dbReference>
<dbReference type="PANTHER" id="PTHR24029">
    <property type="entry name" value="UVRABC SYSTEM PROTEIN B"/>
    <property type="match status" value="1"/>
</dbReference>
<dbReference type="Pfam" id="PF17757">
    <property type="entry name" value="UvrB_inter"/>
    <property type="match status" value="1"/>
</dbReference>
<comment type="domain">
    <text evidence="12">The beta-hairpin motif is involved in DNA binding.</text>
</comment>
<dbReference type="NCBIfam" id="TIGR00631">
    <property type="entry name" value="uvrb"/>
    <property type="match status" value="1"/>
</dbReference>
<dbReference type="InterPro" id="IPR006935">
    <property type="entry name" value="Helicase/UvrB_N"/>
</dbReference>
<dbReference type="PROSITE" id="PS50151">
    <property type="entry name" value="UVR"/>
    <property type="match status" value="1"/>
</dbReference>
<dbReference type="GO" id="GO:0003677">
    <property type="term" value="F:DNA binding"/>
    <property type="evidence" value="ECO:0007669"/>
    <property type="project" value="UniProtKB-UniRule"/>
</dbReference>
<evidence type="ECO:0000259" key="16">
    <source>
        <dbReference type="PROSITE" id="PS51192"/>
    </source>
</evidence>
<feature type="domain" description="Helicase ATP-binding" evidence="16">
    <location>
        <begin position="24"/>
        <end position="182"/>
    </location>
</feature>
<evidence type="ECO:0000256" key="1">
    <source>
        <dbReference type="ARBA" id="ARBA00004496"/>
    </source>
</evidence>
<dbReference type="PANTHER" id="PTHR24029:SF0">
    <property type="entry name" value="UVRABC SYSTEM PROTEIN B"/>
    <property type="match status" value="1"/>
</dbReference>
<evidence type="ECO:0000256" key="9">
    <source>
        <dbReference type="ARBA" id="ARBA00023204"/>
    </source>
</evidence>
<dbReference type="InterPro" id="IPR024759">
    <property type="entry name" value="UvrB_YAD/RRR_dom"/>
</dbReference>
<keyword evidence="3 12" id="KW-0963">Cytoplasm</keyword>
<dbReference type="GO" id="GO:0009381">
    <property type="term" value="F:excinuclease ABC activity"/>
    <property type="evidence" value="ECO:0007669"/>
    <property type="project" value="UniProtKB-UniRule"/>
</dbReference>
<feature type="binding site" evidence="12">
    <location>
        <begin position="37"/>
        <end position="44"/>
    </location>
    <ligand>
        <name>ATP</name>
        <dbReference type="ChEBI" id="CHEBI:30616"/>
    </ligand>
</feature>
<dbReference type="CDD" id="cd18790">
    <property type="entry name" value="SF2_C_UvrB"/>
    <property type="match status" value="1"/>
</dbReference>
<keyword evidence="5 12" id="KW-0227">DNA damage</keyword>
<feature type="domain" description="UVR" evidence="15">
    <location>
        <begin position="629"/>
        <end position="664"/>
    </location>
</feature>
<dbReference type="GO" id="GO:0009380">
    <property type="term" value="C:excinuclease repair complex"/>
    <property type="evidence" value="ECO:0007669"/>
    <property type="project" value="InterPro"/>
</dbReference>
<dbReference type="GO" id="GO:0006289">
    <property type="term" value="P:nucleotide-excision repair"/>
    <property type="evidence" value="ECO:0007669"/>
    <property type="project" value="UniProtKB-UniRule"/>
</dbReference>
<gene>
    <name evidence="12 18" type="primary">uvrB</name>
    <name evidence="18" type="ORF">HZA61_03195</name>
</gene>
<evidence type="ECO:0000313" key="18">
    <source>
        <dbReference type="EMBL" id="MBI5168473.1"/>
    </source>
</evidence>
<reference evidence="18" key="1">
    <citation type="submission" date="2020-07" db="EMBL/GenBank/DDBJ databases">
        <title>Huge and variable diversity of episymbiotic CPR bacteria and DPANN archaea in groundwater ecosystems.</title>
        <authorList>
            <person name="He C.Y."/>
            <person name="Keren R."/>
            <person name="Whittaker M."/>
            <person name="Farag I.F."/>
            <person name="Doudna J."/>
            <person name="Cate J.H.D."/>
            <person name="Banfield J.F."/>
        </authorList>
    </citation>
    <scope>NUCLEOTIDE SEQUENCE</scope>
    <source>
        <strain evidence="18">NC_groundwater_1813_Pr3_B-0.1um_71_17</strain>
    </source>
</reference>
<keyword evidence="6 12" id="KW-0228">DNA excision</keyword>
<dbReference type="PROSITE" id="PS51192">
    <property type="entry name" value="HELICASE_ATP_BIND_1"/>
    <property type="match status" value="1"/>
</dbReference>
<evidence type="ECO:0000259" key="15">
    <source>
        <dbReference type="PROSITE" id="PS50151"/>
    </source>
</evidence>
<keyword evidence="9 12" id="KW-0234">DNA repair</keyword>
<keyword evidence="12 13" id="KW-0742">SOS response</keyword>
<dbReference type="InterPro" id="IPR004807">
    <property type="entry name" value="UvrB"/>
</dbReference>
<keyword evidence="7 12" id="KW-0067">ATP-binding</keyword>
<sequence length="698" mass="78129">MDFQLVSPYPPAGDQPQAIEDLVAGLRAGEKHQTLLGVTGSGKTFTIANVIAQYGRPTLVLSHNKTLAAQLYGELKQFFPDNAVGYFISYYDYYQPEAYVPATNTYIAKDASINDDIDRLRLQATSMLLERQDVIIVASVSCIYGLGTPADWKGMRIQLGQGAPIRRRDLMMQLIAIQYTRNEIELSRGQFRVRGDVVEVRPAYEDYAIRIELEDDVVTRLSAVDPVTGKTIRRMEGLALYPAKHFVTPEDRMRAAIGGIRAELREQLAKFRAEGKLLEAQRLQQRTEYDLELLASVGSCPGVENYSRHLAGRAPGEKPGCLIDFFPVKEDGTPDFLLVVDESHVTVSQVGAMYEGDRSRKTTLVDFGFRLPSALDNRPLKFHEFEQQVGPTIYVSATPGNYELEKSHGVFVEQVIRPTGLVDPELVIKPIEGQVDDLLAEVRERVARQERVLVTTLTKRMAEDLTDYLGEMGVRVRYLHSDIDALERIEILRGLRLAVFDVLVGINLLREGLDLPEVSLVAILDADKEGFLRSERSLIQTAGRAARNANGRVIFYADQITDSMKRAISEMNRRRVKQLEYNAEHGITPRTILKSVDEILRSTSVADAIGRNERRDEETVALALQEGPEQLLKRLEAEMLAAAKNLEFEKAASLRDRMDEIRDALARAAGEDPGAGTRGPRPPKEPRKRAHRFGGDNK</sequence>
<dbReference type="Proteomes" id="UP000696931">
    <property type="component" value="Unassembled WGS sequence"/>
</dbReference>
<comment type="similarity">
    <text evidence="2 12 13">Belongs to the UvrB family.</text>
</comment>
<dbReference type="CDD" id="cd17916">
    <property type="entry name" value="DEXHc_UvrB"/>
    <property type="match status" value="1"/>
</dbReference>
<dbReference type="GO" id="GO:0009432">
    <property type="term" value="P:SOS response"/>
    <property type="evidence" value="ECO:0007669"/>
    <property type="project" value="UniProtKB-UniRule"/>
</dbReference>
<evidence type="ECO:0000256" key="2">
    <source>
        <dbReference type="ARBA" id="ARBA00008533"/>
    </source>
</evidence>
<dbReference type="Pfam" id="PF02151">
    <property type="entry name" value="UVR"/>
    <property type="match status" value="1"/>
</dbReference>
<feature type="short sequence motif" description="Beta-hairpin" evidence="12">
    <location>
        <begin position="90"/>
        <end position="113"/>
    </location>
</feature>
<organism evidence="18 19">
    <name type="scientific">Eiseniibacteriota bacterium</name>
    <dbReference type="NCBI Taxonomy" id="2212470"/>
    <lineage>
        <taxon>Bacteria</taxon>
        <taxon>Candidatus Eiseniibacteriota</taxon>
    </lineage>
</organism>
<name>A0A933SDJ5_UNCEI</name>
<evidence type="ECO:0000256" key="10">
    <source>
        <dbReference type="ARBA" id="ARBA00026033"/>
    </source>
</evidence>
<feature type="region of interest" description="Disordered" evidence="14">
    <location>
        <begin position="663"/>
        <end position="698"/>
    </location>
</feature>
<dbReference type="Pfam" id="PF12344">
    <property type="entry name" value="UvrB"/>
    <property type="match status" value="1"/>
</dbReference>
<evidence type="ECO:0000256" key="5">
    <source>
        <dbReference type="ARBA" id="ARBA00022763"/>
    </source>
</evidence>
<proteinExistence type="inferred from homology"/>
<feature type="domain" description="Helicase C-terminal" evidence="17">
    <location>
        <begin position="434"/>
        <end position="587"/>
    </location>
</feature>
<keyword evidence="8 12" id="KW-0267">Excision nuclease</keyword>
<evidence type="ECO:0000256" key="12">
    <source>
        <dbReference type="HAMAP-Rule" id="MF_00204"/>
    </source>
</evidence>
<dbReference type="GO" id="GO:0005737">
    <property type="term" value="C:cytoplasm"/>
    <property type="evidence" value="ECO:0007669"/>
    <property type="project" value="UniProtKB-SubCell"/>
</dbReference>
<dbReference type="HAMAP" id="MF_00204">
    <property type="entry name" value="UvrB"/>
    <property type="match status" value="1"/>
</dbReference>
<comment type="subcellular location">
    <subcellularLocation>
        <location evidence="1 12 13">Cytoplasm</location>
    </subcellularLocation>
</comment>
<dbReference type="SMART" id="SM00487">
    <property type="entry name" value="DEXDc"/>
    <property type="match status" value="1"/>
</dbReference>
<evidence type="ECO:0000313" key="19">
    <source>
        <dbReference type="Proteomes" id="UP000696931"/>
    </source>
</evidence>
<dbReference type="GO" id="GO:0005524">
    <property type="term" value="F:ATP binding"/>
    <property type="evidence" value="ECO:0007669"/>
    <property type="project" value="UniProtKB-UniRule"/>
</dbReference>
<dbReference type="Gene3D" id="4.10.860.10">
    <property type="entry name" value="UVR domain"/>
    <property type="match status" value="1"/>
</dbReference>
<dbReference type="InterPro" id="IPR036876">
    <property type="entry name" value="UVR_dom_sf"/>
</dbReference>
<protein>
    <recommendedName>
        <fullName evidence="11 12">UvrABC system protein B</fullName>
        <shortName evidence="12">Protein UvrB</shortName>
    </recommendedName>
    <alternativeName>
        <fullName evidence="12">Excinuclease ABC subunit B</fullName>
    </alternativeName>
</protein>
<dbReference type="SUPFAM" id="SSF46600">
    <property type="entry name" value="C-terminal UvrC-binding domain of UvrB"/>
    <property type="match status" value="1"/>
</dbReference>
<dbReference type="SMART" id="SM00490">
    <property type="entry name" value="HELICc"/>
    <property type="match status" value="1"/>
</dbReference>
<comment type="subunit">
    <text evidence="10 12 13">Forms a heterotetramer with UvrA during the search for lesions. Interacts with UvrC in an incision complex.</text>
</comment>
<dbReference type="InterPro" id="IPR014001">
    <property type="entry name" value="Helicase_ATP-bd"/>
</dbReference>
<comment type="function">
    <text evidence="12">The UvrABC repair system catalyzes the recognition and processing of DNA lesions. A damage recognition complex composed of 2 UvrA and 2 UvrB subunits scans DNA for abnormalities. Upon binding of the UvrA(2)B(2) complex to a putative damaged site, the DNA wraps around one UvrB monomer. DNA wrap is dependent on ATP binding by UvrB and probably causes local melting of the DNA helix, facilitating insertion of UvrB beta-hairpin between the DNA strands. Then UvrB probes one DNA strand for the presence of a lesion. If a lesion is found the UvrA subunits dissociate and the UvrB-DNA preincision complex is formed. This complex is subsequently bound by UvrC and the second UvrB is released. If no lesion is found, the DNA wraps around the other UvrB subunit that will check the other stand for damage.</text>
</comment>
<dbReference type="GO" id="GO:0016887">
    <property type="term" value="F:ATP hydrolysis activity"/>
    <property type="evidence" value="ECO:0007669"/>
    <property type="project" value="InterPro"/>
</dbReference>
<dbReference type="InterPro" id="IPR027417">
    <property type="entry name" value="P-loop_NTPase"/>
</dbReference>
<dbReference type="Gene3D" id="3.40.50.300">
    <property type="entry name" value="P-loop containing nucleotide triphosphate hydrolases"/>
    <property type="match status" value="3"/>
</dbReference>
<dbReference type="InterPro" id="IPR041471">
    <property type="entry name" value="UvrB_inter"/>
</dbReference>
<evidence type="ECO:0000256" key="11">
    <source>
        <dbReference type="ARBA" id="ARBA00029504"/>
    </source>
</evidence>
<evidence type="ECO:0000256" key="13">
    <source>
        <dbReference type="RuleBase" id="RU003587"/>
    </source>
</evidence>
<dbReference type="InterPro" id="IPR001650">
    <property type="entry name" value="Helicase_C-like"/>
</dbReference>
<evidence type="ECO:0000256" key="4">
    <source>
        <dbReference type="ARBA" id="ARBA00022741"/>
    </source>
</evidence>
<dbReference type="InterPro" id="IPR001943">
    <property type="entry name" value="UVR_dom"/>
</dbReference>
<evidence type="ECO:0000256" key="8">
    <source>
        <dbReference type="ARBA" id="ARBA00022881"/>
    </source>
</evidence>
<dbReference type="SUPFAM" id="SSF52540">
    <property type="entry name" value="P-loop containing nucleoside triphosphate hydrolases"/>
    <property type="match status" value="2"/>
</dbReference>
<comment type="caution">
    <text evidence="18">The sequence shown here is derived from an EMBL/GenBank/DDBJ whole genome shotgun (WGS) entry which is preliminary data.</text>
</comment>
<accession>A0A933SDJ5</accession>